<proteinExistence type="predicted"/>
<dbReference type="Proteomes" id="UP001295740">
    <property type="component" value="Unassembled WGS sequence"/>
</dbReference>
<name>A0AAI8VU67_9PEZI</name>
<evidence type="ECO:0000256" key="1">
    <source>
        <dbReference type="SAM" id="MobiDB-lite"/>
    </source>
</evidence>
<feature type="region of interest" description="Disordered" evidence="1">
    <location>
        <begin position="1"/>
        <end position="32"/>
    </location>
</feature>
<comment type="caution">
    <text evidence="2">The sequence shown here is derived from an EMBL/GenBank/DDBJ whole genome shotgun (WGS) entry which is preliminary data.</text>
</comment>
<dbReference type="EMBL" id="CAUWAG010000018">
    <property type="protein sequence ID" value="CAJ2511138.1"/>
    <property type="molecule type" value="Genomic_DNA"/>
</dbReference>
<feature type="compositionally biased region" description="Basic and acidic residues" evidence="1">
    <location>
        <begin position="18"/>
        <end position="32"/>
    </location>
</feature>
<evidence type="ECO:0000313" key="2">
    <source>
        <dbReference type="EMBL" id="CAJ2511138.1"/>
    </source>
</evidence>
<organism evidence="2 3">
    <name type="scientific">Anthostomella pinea</name>
    <dbReference type="NCBI Taxonomy" id="933095"/>
    <lineage>
        <taxon>Eukaryota</taxon>
        <taxon>Fungi</taxon>
        <taxon>Dikarya</taxon>
        <taxon>Ascomycota</taxon>
        <taxon>Pezizomycotina</taxon>
        <taxon>Sordariomycetes</taxon>
        <taxon>Xylariomycetidae</taxon>
        <taxon>Xylariales</taxon>
        <taxon>Xylariaceae</taxon>
        <taxon>Anthostomella</taxon>
    </lineage>
</organism>
<gene>
    <name evidence="2" type="ORF">KHLLAP_LOCUS11606</name>
</gene>
<dbReference type="AlphaFoldDB" id="A0AAI8VU67"/>
<evidence type="ECO:0000313" key="3">
    <source>
        <dbReference type="Proteomes" id="UP001295740"/>
    </source>
</evidence>
<sequence length="145" mass="16518">MKLRPPKSLKNLPRASRASREPKPAPRSKEELDRLGVLLDHQHLTKGQSPTRYIWSLAKENCMYNCPFSTERGIILWANRHVNAISKGNNWFSASVGSSMAPTFNPKDSWNGRFYSYYTKINSVSELKRGIIISLKYTPQSMAMA</sequence>
<reference evidence="2" key="1">
    <citation type="submission" date="2023-10" db="EMBL/GenBank/DDBJ databases">
        <authorList>
            <person name="Hackl T."/>
        </authorList>
    </citation>
    <scope>NUCLEOTIDE SEQUENCE</scope>
</reference>
<accession>A0AAI8VU67</accession>
<protein>
    <submittedName>
        <fullName evidence="2">Uu.00g067630.m01.CDS01</fullName>
    </submittedName>
</protein>
<keyword evidence="3" id="KW-1185">Reference proteome</keyword>